<dbReference type="AlphaFoldDB" id="A0A7J9MYM4"/>
<dbReference type="OrthoDB" id="8093034at2759"/>
<name>A0A7J9MYM4_GOSSC</name>
<evidence type="ECO:0000313" key="2">
    <source>
        <dbReference type="Proteomes" id="UP000593576"/>
    </source>
</evidence>
<keyword evidence="2" id="KW-1185">Reference proteome</keyword>
<reference evidence="1 2" key="1">
    <citation type="journal article" date="2019" name="Genome Biol. Evol.">
        <title>Insights into the evolution of the New World diploid cottons (Gossypium, subgenus Houzingenia) based on genome sequencing.</title>
        <authorList>
            <person name="Grover C.E."/>
            <person name="Arick M.A. 2nd"/>
            <person name="Thrash A."/>
            <person name="Conover J.L."/>
            <person name="Sanders W.S."/>
            <person name="Peterson D.G."/>
            <person name="Frelichowski J.E."/>
            <person name="Scheffler J.A."/>
            <person name="Scheffler B.E."/>
            <person name="Wendel J.F."/>
        </authorList>
    </citation>
    <scope>NUCLEOTIDE SEQUENCE [LARGE SCALE GENOMIC DNA]</scope>
    <source>
        <strain evidence="1">1</strain>
        <tissue evidence="1">Leaf</tissue>
    </source>
</reference>
<evidence type="ECO:0008006" key="3">
    <source>
        <dbReference type="Google" id="ProtNLM"/>
    </source>
</evidence>
<sequence length="138" mass="15071">IEPIPSGNLSPGFDPSTCHSVYVGNIHSQVTEPLLQEVFASTGLVKGQKVRRTSATASEYDEDVSAVLKSAILDICFLIHRERSCSLAAFVIKASPKVMFFSDICDKSAAKDLAVFVGKVLLKIMFYSGIFSHKCRKI</sequence>
<proteinExistence type="predicted"/>
<evidence type="ECO:0000313" key="1">
    <source>
        <dbReference type="EMBL" id="MBA0875987.1"/>
    </source>
</evidence>
<organism evidence="1 2">
    <name type="scientific">Gossypium schwendimanii</name>
    <name type="common">Cotton</name>
    <dbReference type="NCBI Taxonomy" id="34291"/>
    <lineage>
        <taxon>Eukaryota</taxon>
        <taxon>Viridiplantae</taxon>
        <taxon>Streptophyta</taxon>
        <taxon>Embryophyta</taxon>
        <taxon>Tracheophyta</taxon>
        <taxon>Spermatophyta</taxon>
        <taxon>Magnoliopsida</taxon>
        <taxon>eudicotyledons</taxon>
        <taxon>Gunneridae</taxon>
        <taxon>Pentapetalae</taxon>
        <taxon>rosids</taxon>
        <taxon>malvids</taxon>
        <taxon>Malvales</taxon>
        <taxon>Malvaceae</taxon>
        <taxon>Malvoideae</taxon>
        <taxon>Gossypium</taxon>
    </lineage>
</organism>
<dbReference type="InterPro" id="IPR035979">
    <property type="entry name" value="RBD_domain_sf"/>
</dbReference>
<dbReference type="Proteomes" id="UP000593576">
    <property type="component" value="Unassembled WGS sequence"/>
</dbReference>
<comment type="caution">
    <text evidence="1">The sequence shown here is derived from an EMBL/GenBank/DDBJ whole genome shotgun (WGS) entry which is preliminary data.</text>
</comment>
<dbReference type="EMBL" id="JABFAF010263382">
    <property type="protein sequence ID" value="MBA0875987.1"/>
    <property type="molecule type" value="Genomic_DNA"/>
</dbReference>
<accession>A0A7J9MYM4</accession>
<protein>
    <recommendedName>
        <fullName evidence="3">RRM domain-containing protein</fullName>
    </recommendedName>
</protein>
<dbReference type="SUPFAM" id="SSF54928">
    <property type="entry name" value="RNA-binding domain, RBD"/>
    <property type="match status" value="1"/>
</dbReference>
<feature type="non-terminal residue" evidence="1">
    <location>
        <position position="138"/>
    </location>
</feature>
<dbReference type="GO" id="GO:0003676">
    <property type="term" value="F:nucleic acid binding"/>
    <property type="evidence" value="ECO:0007669"/>
    <property type="project" value="InterPro"/>
</dbReference>
<gene>
    <name evidence="1" type="ORF">Goshw_003460</name>
</gene>